<dbReference type="EMBL" id="FPAQ01000018">
    <property type="protein sequence ID" value="SFT75729.1"/>
    <property type="molecule type" value="Genomic_DNA"/>
</dbReference>
<dbReference type="Proteomes" id="UP000199594">
    <property type="component" value="Unassembled WGS sequence"/>
</dbReference>
<feature type="transmembrane region" description="Helical" evidence="1">
    <location>
        <begin position="15"/>
        <end position="34"/>
    </location>
</feature>
<gene>
    <name evidence="2" type="ORF">SAMN04487956_11853</name>
</gene>
<accession>A0A1I7AL78</accession>
<keyword evidence="1" id="KW-0472">Membrane</keyword>
<evidence type="ECO:0000313" key="3">
    <source>
        <dbReference type="Proteomes" id="UP000199594"/>
    </source>
</evidence>
<evidence type="ECO:0000313" key="2">
    <source>
        <dbReference type="EMBL" id="SFT75729.1"/>
    </source>
</evidence>
<evidence type="ECO:0000256" key="1">
    <source>
        <dbReference type="SAM" id="Phobius"/>
    </source>
</evidence>
<dbReference type="OrthoDB" id="6167545at2"/>
<organism evidence="2 3">
    <name type="scientific">Halomonas saccharevitans</name>
    <dbReference type="NCBI Taxonomy" id="416872"/>
    <lineage>
        <taxon>Bacteria</taxon>
        <taxon>Pseudomonadati</taxon>
        <taxon>Pseudomonadota</taxon>
        <taxon>Gammaproteobacteria</taxon>
        <taxon>Oceanospirillales</taxon>
        <taxon>Halomonadaceae</taxon>
        <taxon>Halomonas</taxon>
    </lineage>
</organism>
<name>A0A1I7AL78_9GAMM</name>
<dbReference type="RefSeq" id="WP_089849623.1">
    <property type="nucleotide sequence ID" value="NZ_FPAQ01000018.1"/>
</dbReference>
<protein>
    <submittedName>
        <fullName evidence="2">Uncharacterized protein</fullName>
    </submittedName>
</protein>
<sequence>MAGRPLVSADFAGRLDHPLLSLLLAALLAFWLLLRPEPIQALPMAWRLPLILVGAWALGTAFVRPMALEVGEGGLSRLAGAGLSRWTLWGFAGVIVCLEAWR</sequence>
<keyword evidence="1" id="KW-0812">Transmembrane</keyword>
<dbReference type="AlphaFoldDB" id="A0A1I7AL78"/>
<keyword evidence="1" id="KW-1133">Transmembrane helix</keyword>
<feature type="transmembrane region" description="Helical" evidence="1">
    <location>
        <begin position="46"/>
        <end position="63"/>
    </location>
</feature>
<proteinExistence type="predicted"/>
<feature type="transmembrane region" description="Helical" evidence="1">
    <location>
        <begin position="83"/>
        <end position="101"/>
    </location>
</feature>
<reference evidence="2 3" key="1">
    <citation type="submission" date="2016-10" db="EMBL/GenBank/DDBJ databases">
        <authorList>
            <person name="de Groot N.N."/>
        </authorList>
    </citation>
    <scope>NUCLEOTIDE SEQUENCE [LARGE SCALE GENOMIC DNA]</scope>
    <source>
        <strain evidence="2 3">CGMCC 1.6493</strain>
    </source>
</reference>